<dbReference type="InterPro" id="IPR041565">
    <property type="entry name" value="Parkin_Znf-RING"/>
</dbReference>
<dbReference type="InterPro" id="IPR002867">
    <property type="entry name" value="IBR_dom"/>
</dbReference>
<dbReference type="GO" id="GO:0005739">
    <property type="term" value="C:mitochondrion"/>
    <property type="evidence" value="ECO:0007669"/>
    <property type="project" value="UniProtKB-SubCell"/>
</dbReference>
<dbReference type="InterPro" id="IPR041170">
    <property type="entry name" value="Znf-RING_14"/>
</dbReference>
<proteinExistence type="inferred from homology"/>
<evidence type="ECO:0000256" key="4">
    <source>
        <dbReference type="ARBA" id="ARBA00004906"/>
    </source>
</evidence>
<dbReference type="EMBL" id="KB202953">
    <property type="protein sequence ID" value="ESO87318.1"/>
    <property type="molecule type" value="Genomic_DNA"/>
</dbReference>
<evidence type="ECO:0000256" key="12">
    <source>
        <dbReference type="ARBA" id="ARBA00022786"/>
    </source>
</evidence>
<feature type="domain" description="RING-type" evidence="19">
    <location>
        <begin position="88"/>
        <end position="313"/>
    </location>
</feature>
<dbReference type="SMART" id="SM00647">
    <property type="entry name" value="IBR"/>
    <property type="match status" value="2"/>
</dbReference>
<dbReference type="STRING" id="225164.V3Z8S4"/>
<keyword evidence="12" id="KW-0833">Ubl conjugation pathway</keyword>
<evidence type="ECO:0000256" key="17">
    <source>
        <dbReference type="ARBA" id="ARBA00029442"/>
    </source>
</evidence>
<keyword evidence="7" id="KW-0597">Phosphoprotein</keyword>
<evidence type="ECO:0000256" key="9">
    <source>
        <dbReference type="ARBA" id="ARBA00022723"/>
    </source>
</evidence>
<dbReference type="GO" id="GO:0008270">
    <property type="term" value="F:zinc ion binding"/>
    <property type="evidence" value="ECO:0007669"/>
    <property type="project" value="UniProtKB-KW"/>
</dbReference>
<dbReference type="Gene3D" id="3.30.40.10">
    <property type="entry name" value="Zinc/RING finger domain, C3HC4 (zinc finger)"/>
    <property type="match status" value="1"/>
</dbReference>
<keyword evidence="8" id="KW-0808">Transferase</keyword>
<dbReference type="FunFam" id="1.20.120.1750:FF:000009">
    <property type="entry name" value="E3 ubiquitin-protein ligase parkin"/>
    <property type="match status" value="1"/>
</dbReference>
<keyword evidence="13" id="KW-0862">Zinc</keyword>
<feature type="non-terminal residue" evidence="20">
    <location>
        <position position="1"/>
    </location>
</feature>
<dbReference type="GO" id="GO:0061630">
    <property type="term" value="F:ubiquitin protein ligase activity"/>
    <property type="evidence" value="ECO:0007669"/>
    <property type="project" value="UniProtKB-EC"/>
</dbReference>
<dbReference type="InterPro" id="IPR054694">
    <property type="entry name" value="Parkin-like_IBR"/>
</dbReference>
<gene>
    <name evidence="20" type="ORF">LOTGIDRAFT_107352</name>
</gene>
<dbReference type="Gene3D" id="1.20.120.1750">
    <property type="match status" value="1"/>
</dbReference>
<keyword evidence="10" id="KW-0677">Repeat</keyword>
<dbReference type="GO" id="GO:0016567">
    <property type="term" value="P:protein ubiquitination"/>
    <property type="evidence" value="ECO:0007669"/>
    <property type="project" value="UniProtKB-UniPathway"/>
</dbReference>
<dbReference type="PRINTS" id="PR01475">
    <property type="entry name" value="PARKIN"/>
</dbReference>
<comment type="subcellular location">
    <subcellularLocation>
        <location evidence="3">Cytoplasm</location>
        <location evidence="3">Cytosol</location>
    </subcellularLocation>
    <subcellularLocation>
        <location evidence="2">Mitochondrion</location>
    </subcellularLocation>
</comment>
<dbReference type="UniPathway" id="UPA00143"/>
<evidence type="ECO:0000256" key="11">
    <source>
        <dbReference type="ARBA" id="ARBA00022771"/>
    </source>
</evidence>
<dbReference type="InterPro" id="IPR003977">
    <property type="entry name" value="Parkin"/>
</dbReference>
<keyword evidence="11" id="KW-0863">Zinc-finger</keyword>
<evidence type="ECO:0000256" key="10">
    <source>
        <dbReference type="ARBA" id="ARBA00022737"/>
    </source>
</evidence>
<dbReference type="AlphaFoldDB" id="V3Z8S4"/>
<accession>V3Z8S4</accession>
<evidence type="ECO:0000256" key="5">
    <source>
        <dbReference type="ARBA" id="ARBA00012251"/>
    </source>
</evidence>
<protein>
    <recommendedName>
        <fullName evidence="18">E3 ubiquitin-protein ligase parkin</fullName>
        <ecNumber evidence="5">2.3.2.31</ecNumber>
    </recommendedName>
</protein>
<keyword evidence="14" id="KW-0832">Ubl conjugation</keyword>
<dbReference type="OMA" id="CQWDHWF"/>
<comment type="pathway">
    <text evidence="4">Protein modification; protein ubiquitination.</text>
</comment>
<dbReference type="InterPro" id="IPR013083">
    <property type="entry name" value="Znf_RING/FYVE/PHD"/>
</dbReference>
<evidence type="ECO:0000256" key="18">
    <source>
        <dbReference type="ARBA" id="ARBA00029536"/>
    </source>
</evidence>
<dbReference type="EC" id="2.3.2.31" evidence="5"/>
<keyword evidence="9" id="KW-0479">Metal-binding</keyword>
<keyword evidence="6" id="KW-0963">Cytoplasm</keyword>
<dbReference type="GO" id="GO:0005829">
    <property type="term" value="C:cytosol"/>
    <property type="evidence" value="ECO:0007669"/>
    <property type="project" value="UniProtKB-SubCell"/>
</dbReference>
<dbReference type="Proteomes" id="UP000030746">
    <property type="component" value="Unassembled WGS sequence"/>
</dbReference>
<evidence type="ECO:0000256" key="14">
    <source>
        <dbReference type="ARBA" id="ARBA00022843"/>
    </source>
</evidence>
<comment type="similarity">
    <text evidence="17">Belongs to the RBR family. Parkin subfamily.</text>
</comment>
<reference evidence="20 21" key="1">
    <citation type="journal article" date="2013" name="Nature">
        <title>Insights into bilaterian evolution from three spiralian genomes.</title>
        <authorList>
            <person name="Simakov O."/>
            <person name="Marletaz F."/>
            <person name="Cho S.J."/>
            <person name="Edsinger-Gonzales E."/>
            <person name="Havlak P."/>
            <person name="Hellsten U."/>
            <person name="Kuo D.H."/>
            <person name="Larsson T."/>
            <person name="Lv J."/>
            <person name="Arendt D."/>
            <person name="Savage R."/>
            <person name="Osoegawa K."/>
            <person name="de Jong P."/>
            <person name="Grimwood J."/>
            <person name="Chapman J.A."/>
            <person name="Shapiro H."/>
            <person name="Aerts A."/>
            <person name="Otillar R.P."/>
            <person name="Terry A.Y."/>
            <person name="Boore J.L."/>
            <person name="Grigoriev I.V."/>
            <person name="Lindberg D.R."/>
            <person name="Seaver E.C."/>
            <person name="Weisblat D.A."/>
            <person name="Putnam N.H."/>
            <person name="Rokhsar D.S."/>
        </authorList>
    </citation>
    <scope>NUCLEOTIDE SEQUENCE [LARGE SCALE GENOMIC DNA]</scope>
</reference>
<dbReference type="Gene3D" id="2.20.25.20">
    <property type="match status" value="1"/>
</dbReference>
<dbReference type="OrthoDB" id="1431934at2759"/>
<evidence type="ECO:0000313" key="20">
    <source>
        <dbReference type="EMBL" id="ESO87318.1"/>
    </source>
</evidence>
<dbReference type="HOGENOM" id="CLU_050804_0_0_1"/>
<keyword evidence="21" id="KW-1185">Reference proteome</keyword>
<dbReference type="Pfam" id="PF17976">
    <property type="entry name" value="zf-RING_12"/>
    <property type="match status" value="1"/>
</dbReference>
<dbReference type="GO" id="GO:0006914">
    <property type="term" value="P:autophagy"/>
    <property type="evidence" value="ECO:0007669"/>
    <property type="project" value="UniProtKB-KW"/>
</dbReference>
<evidence type="ECO:0000256" key="3">
    <source>
        <dbReference type="ARBA" id="ARBA00004514"/>
    </source>
</evidence>
<keyword evidence="15" id="KW-0072">Autophagy</keyword>
<evidence type="ECO:0000256" key="6">
    <source>
        <dbReference type="ARBA" id="ARBA00022490"/>
    </source>
</evidence>
<evidence type="ECO:0000313" key="21">
    <source>
        <dbReference type="Proteomes" id="UP000030746"/>
    </source>
</evidence>
<evidence type="ECO:0000256" key="13">
    <source>
        <dbReference type="ARBA" id="ARBA00022833"/>
    </source>
</evidence>
<dbReference type="KEGG" id="lgi:LOTGIDRAFT_107352"/>
<dbReference type="SUPFAM" id="SSF57850">
    <property type="entry name" value="RING/U-box"/>
    <property type="match status" value="2"/>
</dbReference>
<dbReference type="CDD" id="cd16627">
    <property type="entry name" value="RING-HC_RBR_parkin"/>
    <property type="match status" value="1"/>
</dbReference>
<dbReference type="RefSeq" id="XP_009062261.1">
    <property type="nucleotide sequence ID" value="XM_009064013.1"/>
</dbReference>
<evidence type="ECO:0000259" key="19">
    <source>
        <dbReference type="PROSITE" id="PS51873"/>
    </source>
</evidence>
<evidence type="ECO:0000256" key="16">
    <source>
        <dbReference type="ARBA" id="ARBA00023128"/>
    </source>
</evidence>
<evidence type="ECO:0000256" key="15">
    <source>
        <dbReference type="ARBA" id="ARBA00023006"/>
    </source>
</evidence>
<dbReference type="Pfam" id="PF22605">
    <property type="entry name" value="IBR_2"/>
    <property type="match status" value="1"/>
</dbReference>
<evidence type="ECO:0000256" key="7">
    <source>
        <dbReference type="ARBA" id="ARBA00022553"/>
    </source>
</evidence>
<evidence type="ECO:0000256" key="2">
    <source>
        <dbReference type="ARBA" id="ARBA00004173"/>
    </source>
</evidence>
<dbReference type="InterPro" id="IPR044066">
    <property type="entry name" value="TRIAD_supradom"/>
</dbReference>
<sequence length="313" mass="35870">YYVYCKDCRGLNPGKLRFNCSTCKEGAFITDRGPDSWYDITVPNRISGNCQNQTCDGKMAEFYFKCGESHNDIYCKPVGLRHIRPNSRQIDCIACGEKQSPVLVYPCPDGHVTCLDCFTRYCEVMLNERRFIHNDDYGYTLPCPAKCEGSLIQENHHFCLMGEELYNKYKEFAAEEYALRTGAILCPGPDCGNAIYPESFHDQRKLRCADCEYNFCADCRGAVHEGDCNVQLLLPPHQDNPVDEERAQRARWEKQSLQIISKTTKLCPNKECRSPTEKDGGCSHMSCSRCGFSWCWICETEWTTSCQGDHWFD</sequence>
<dbReference type="CDD" id="cd21382">
    <property type="entry name" value="RING0_parkin"/>
    <property type="match status" value="1"/>
</dbReference>
<organism evidence="20 21">
    <name type="scientific">Lottia gigantea</name>
    <name type="common">Giant owl limpet</name>
    <dbReference type="NCBI Taxonomy" id="225164"/>
    <lineage>
        <taxon>Eukaryota</taxon>
        <taxon>Metazoa</taxon>
        <taxon>Spiralia</taxon>
        <taxon>Lophotrochozoa</taxon>
        <taxon>Mollusca</taxon>
        <taxon>Gastropoda</taxon>
        <taxon>Patellogastropoda</taxon>
        <taxon>Lottioidea</taxon>
        <taxon>Lottiidae</taxon>
        <taxon>Lottia</taxon>
    </lineage>
</organism>
<dbReference type="PANTHER" id="PTHR11685">
    <property type="entry name" value="RBR FAMILY RING FINGER AND IBR DOMAIN-CONTAINING"/>
    <property type="match status" value="1"/>
</dbReference>
<dbReference type="PROSITE" id="PS51873">
    <property type="entry name" value="TRIAD"/>
    <property type="match status" value="1"/>
</dbReference>
<name>V3Z8S4_LOTGI</name>
<keyword evidence="16" id="KW-0496">Mitochondrion</keyword>
<comment type="catalytic activity">
    <reaction evidence="1">
        <text>[E2 ubiquitin-conjugating enzyme]-S-ubiquitinyl-L-cysteine + [acceptor protein]-L-lysine = [E2 ubiquitin-conjugating enzyme]-L-cysteine + [acceptor protein]-N(6)-ubiquitinyl-L-lysine.</text>
        <dbReference type="EC" id="2.3.2.31"/>
    </reaction>
</comment>
<dbReference type="CTD" id="20230209"/>
<evidence type="ECO:0000256" key="1">
    <source>
        <dbReference type="ARBA" id="ARBA00001798"/>
    </source>
</evidence>
<evidence type="ECO:0000256" key="8">
    <source>
        <dbReference type="ARBA" id="ARBA00022679"/>
    </source>
</evidence>
<dbReference type="GeneID" id="20230209"/>
<dbReference type="InterPro" id="IPR031127">
    <property type="entry name" value="E3_UB_ligase_RBR"/>
</dbReference>
<dbReference type="InterPro" id="IPR047535">
    <property type="entry name" value="RING-HC_RBR_parkin"/>
</dbReference>
<dbReference type="Pfam" id="PF17978">
    <property type="entry name" value="zf-RING_14"/>
    <property type="match status" value="1"/>
</dbReference>